<dbReference type="InterPro" id="IPR002110">
    <property type="entry name" value="Ankyrin_rpt"/>
</dbReference>
<dbReference type="AlphaFoldDB" id="A0A9P6X2G6"/>
<evidence type="ECO:0000256" key="1">
    <source>
        <dbReference type="ARBA" id="ARBA00022737"/>
    </source>
</evidence>
<dbReference type="PROSITE" id="PS50297">
    <property type="entry name" value="ANK_REP_REGION"/>
    <property type="match status" value="2"/>
</dbReference>
<feature type="compositionally biased region" description="Basic residues" evidence="4">
    <location>
        <begin position="170"/>
        <end position="179"/>
    </location>
</feature>
<name>A0A9P6X2G6_RHIOR</name>
<evidence type="ECO:0000259" key="5">
    <source>
        <dbReference type="PROSITE" id="PS51299"/>
    </source>
</evidence>
<dbReference type="SUPFAM" id="SSF48403">
    <property type="entry name" value="Ankyrin repeat"/>
    <property type="match status" value="1"/>
</dbReference>
<comment type="caution">
    <text evidence="6">The sequence shown here is derived from an EMBL/GenBank/DDBJ whole genome shotgun (WGS) entry which is preliminary data.</text>
</comment>
<feature type="domain" description="HTH APSES-type" evidence="5">
    <location>
        <begin position="7"/>
        <end position="117"/>
    </location>
</feature>
<feature type="region of interest" description="Disordered" evidence="4">
    <location>
        <begin position="109"/>
        <end position="184"/>
    </location>
</feature>
<dbReference type="FunFam" id="3.10.260.10:FF:000001">
    <property type="entry name" value="APSES transcription factor (MbpA)"/>
    <property type="match status" value="1"/>
</dbReference>
<dbReference type="SMART" id="SM01252">
    <property type="entry name" value="KilA-N"/>
    <property type="match status" value="1"/>
</dbReference>
<dbReference type="Gene3D" id="1.25.40.20">
    <property type="entry name" value="Ankyrin repeat-containing domain"/>
    <property type="match status" value="1"/>
</dbReference>
<dbReference type="Gene3D" id="3.10.260.10">
    <property type="entry name" value="Transcription regulator HTH, APSES-type DNA-binding domain"/>
    <property type="match status" value="1"/>
</dbReference>
<dbReference type="GO" id="GO:0033309">
    <property type="term" value="C:SBF transcription complex"/>
    <property type="evidence" value="ECO:0007669"/>
    <property type="project" value="TreeGrafter"/>
</dbReference>
<dbReference type="SUPFAM" id="SSF54616">
    <property type="entry name" value="DNA-binding domain of Mlu1-box binding protein MBP1"/>
    <property type="match status" value="1"/>
</dbReference>
<dbReference type="InterPro" id="IPR036887">
    <property type="entry name" value="HTH_APSES_sf"/>
</dbReference>
<dbReference type="EMBL" id="JAANQT010001863">
    <property type="protein sequence ID" value="KAG1303766.1"/>
    <property type="molecule type" value="Genomic_DNA"/>
</dbReference>
<dbReference type="OrthoDB" id="6718656at2759"/>
<evidence type="ECO:0000313" key="6">
    <source>
        <dbReference type="EMBL" id="KAG1303766.1"/>
    </source>
</evidence>
<dbReference type="InterPro" id="IPR018004">
    <property type="entry name" value="KilA/APSES_HTH"/>
</dbReference>
<dbReference type="Pfam" id="PF04383">
    <property type="entry name" value="KilA-N"/>
    <property type="match status" value="1"/>
</dbReference>
<dbReference type="GO" id="GO:0001228">
    <property type="term" value="F:DNA-binding transcription activator activity, RNA polymerase II-specific"/>
    <property type="evidence" value="ECO:0007669"/>
    <property type="project" value="UniProtKB-ARBA"/>
</dbReference>
<dbReference type="InterPro" id="IPR051642">
    <property type="entry name" value="SWI6-like"/>
</dbReference>
<dbReference type="PANTHER" id="PTHR43828">
    <property type="entry name" value="ASPARAGINASE"/>
    <property type="match status" value="1"/>
</dbReference>
<sequence>MANTQQIFQATYSGVPVYEMQCKGIAVMRRKADSYLNATQILKVAGFDKPHRTRILEREVQTGQHEKVQGGYGKYQGTWVPFERGKDLAELYEVDSVLRPILSFVQGDQSPPIAPKHTTAATARTKKPRESRPARKRAKKEVLMEEKDVSDTDNASIHTMEEEVVASPGRRTRHLKEKKPKPEVKVEKVELRAEPMDADEQIIDDYDTRENTYAQKLLQFFMSGRQGIPSILAHPPRDLDLNVIIDDEGHTSLHWASAMARIKTVKTLTDNGADVYRVNYQGQTALMRSVLFTNNFDERTFDTLLTFLRSTVFNIDKKDQTVFHHIASTAGSKGKVHASRYYMECLVNKLSSNRSELISILNVQDIYGDTALTISARIGNKRLIKLLIDAGASIEIANEEGMTSRDYINELERRSEIPSLLSFHTNSGILSTDSNSHEALRQKIDTMFRQVINGSSSSDVVPPISEVFDSFAESYERDLISKESAIQKKKLELELYTKRLAETKLILESTVFNVEDTIAYEEAGKKGLLLDSRLRKWLQFSQKEMLKCLTHSFKDTNNSSSLELNELYTTTKSLRQELETLKNIRKTRIKTLSSLLSQIPSKKYQDYKRLISISCNIPYENVEMMLEPLLASFEEEDNMQIPTPQ</sequence>
<dbReference type="GO" id="GO:0003677">
    <property type="term" value="F:DNA binding"/>
    <property type="evidence" value="ECO:0007669"/>
    <property type="project" value="InterPro"/>
</dbReference>
<dbReference type="PROSITE" id="PS50088">
    <property type="entry name" value="ANK_REPEAT"/>
    <property type="match status" value="2"/>
</dbReference>
<evidence type="ECO:0000256" key="2">
    <source>
        <dbReference type="ARBA" id="ARBA00023043"/>
    </source>
</evidence>
<feature type="compositionally biased region" description="Basic and acidic residues" evidence="4">
    <location>
        <begin position="140"/>
        <end position="150"/>
    </location>
</feature>
<feature type="repeat" description="ANK" evidence="3">
    <location>
        <begin position="248"/>
        <end position="280"/>
    </location>
</feature>
<dbReference type="SMART" id="SM00248">
    <property type="entry name" value="ANK"/>
    <property type="match status" value="3"/>
</dbReference>
<keyword evidence="7" id="KW-1185">Reference proteome</keyword>
<dbReference type="InterPro" id="IPR036770">
    <property type="entry name" value="Ankyrin_rpt-contain_sf"/>
</dbReference>
<gene>
    <name evidence="6" type="ORF">G6F64_009791</name>
</gene>
<evidence type="ECO:0000256" key="3">
    <source>
        <dbReference type="PROSITE-ProRule" id="PRU00023"/>
    </source>
</evidence>
<dbReference type="Pfam" id="PF13637">
    <property type="entry name" value="Ank_4"/>
    <property type="match status" value="1"/>
</dbReference>
<organism evidence="6 7">
    <name type="scientific">Rhizopus oryzae</name>
    <name type="common">Mucormycosis agent</name>
    <name type="synonym">Rhizopus arrhizus var. delemar</name>
    <dbReference type="NCBI Taxonomy" id="64495"/>
    <lineage>
        <taxon>Eukaryota</taxon>
        <taxon>Fungi</taxon>
        <taxon>Fungi incertae sedis</taxon>
        <taxon>Mucoromycota</taxon>
        <taxon>Mucoromycotina</taxon>
        <taxon>Mucoromycetes</taxon>
        <taxon>Mucorales</taxon>
        <taxon>Mucorineae</taxon>
        <taxon>Rhizopodaceae</taxon>
        <taxon>Rhizopus</taxon>
    </lineage>
</organism>
<evidence type="ECO:0000256" key="4">
    <source>
        <dbReference type="SAM" id="MobiDB-lite"/>
    </source>
</evidence>
<proteinExistence type="predicted"/>
<evidence type="ECO:0000313" key="7">
    <source>
        <dbReference type="Proteomes" id="UP000716291"/>
    </source>
</evidence>
<reference evidence="6" key="1">
    <citation type="journal article" date="2020" name="Microb. Genom.">
        <title>Genetic diversity of clinical and environmental Mucorales isolates obtained from an investigation of mucormycosis cases among solid organ transplant recipients.</title>
        <authorList>
            <person name="Nguyen M.H."/>
            <person name="Kaul D."/>
            <person name="Muto C."/>
            <person name="Cheng S.J."/>
            <person name="Richter R.A."/>
            <person name="Bruno V.M."/>
            <person name="Liu G."/>
            <person name="Beyhan S."/>
            <person name="Sundermann A.J."/>
            <person name="Mounaud S."/>
            <person name="Pasculle A.W."/>
            <person name="Nierman W.C."/>
            <person name="Driscoll E."/>
            <person name="Cumbie R."/>
            <person name="Clancy C.J."/>
            <person name="Dupont C.L."/>
        </authorList>
    </citation>
    <scope>NUCLEOTIDE SEQUENCE</scope>
    <source>
        <strain evidence="6">GL11</strain>
    </source>
</reference>
<keyword evidence="2 3" id="KW-0040">ANK repeat</keyword>
<keyword evidence="1" id="KW-0677">Repeat</keyword>
<dbReference type="Proteomes" id="UP000716291">
    <property type="component" value="Unassembled WGS sequence"/>
</dbReference>
<dbReference type="Pfam" id="PF00023">
    <property type="entry name" value="Ank"/>
    <property type="match status" value="1"/>
</dbReference>
<dbReference type="PROSITE" id="PS51299">
    <property type="entry name" value="HTH_APSES"/>
    <property type="match status" value="1"/>
</dbReference>
<dbReference type="GO" id="GO:0030907">
    <property type="term" value="C:MBF transcription complex"/>
    <property type="evidence" value="ECO:0007669"/>
    <property type="project" value="TreeGrafter"/>
</dbReference>
<dbReference type="InterPro" id="IPR003163">
    <property type="entry name" value="Tscrpt_reg_HTH_APSES-type"/>
</dbReference>
<dbReference type="PANTHER" id="PTHR43828:SF15">
    <property type="entry name" value="TRANSCRIPTION FACTOR MBP1"/>
    <property type="match status" value="1"/>
</dbReference>
<accession>A0A9P6X2G6</accession>
<feature type="repeat" description="ANK" evidence="3">
    <location>
        <begin position="367"/>
        <end position="399"/>
    </location>
</feature>
<protein>
    <recommendedName>
        <fullName evidence="5">HTH APSES-type domain-containing protein</fullName>
    </recommendedName>
</protein>